<dbReference type="Proteomes" id="UP000695562">
    <property type="component" value="Unassembled WGS sequence"/>
</dbReference>
<proteinExistence type="inferred from homology"/>
<evidence type="ECO:0000256" key="2">
    <source>
        <dbReference type="ARBA" id="ARBA00023002"/>
    </source>
</evidence>
<dbReference type="InterPro" id="IPR036291">
    <property type="entry name" value="NAD(P)-bd_dom_sf"/>
</dbReference>
<dbReference type="Pfam" id="PF00106">
    <property type="entry name" value="adh_short"/>
    <property type="match status" value="1"/>
</dbReference>
<comment type="caution">
    <text evidence="3">The sequence shown here is derived from an EMBL/GenBank/DDBJ whole genome shotgun (WGS) entry which is preliminary data.</text>
</comment>
<dbReference type="Gene3D" id="3.40.50.720">
    <property type="entry name" value="NAD(P)-binding Rossmann-like Domain"/>
    <property type="match status" value="1"/>
</dbReference>
<dbReference type="AlphaFoldDB" id="A0A8J4PVZ8"/>
<dbReference type="OrthoDB" id="1274115at2759"/>
<gene>
    <name evidence="3" type="ORF">CYY_004928</name>
</gene>
<comment type="similarity">
    <text evidence="1">Belongs to the short-chain dehydrogenases/reductases (SDR) family.</text>
</comment>
<protein>
    <recommendedName>
        <fullName evidence="5">Short-chain dehydrogenase/reductase family protein</fullName>
    </recommendedName>
</protein>
<evidence type="ECO:0000313" key="3">
    <source>
        <dbReference type="EMBL" id="KAF2073759.1"/>
    </source>
</evidence>
<keyword evidence="4" id="KW-1185">Reference proteome</keyword>
<name>A0A8J4PVZ8_9MYCE</name>
<dbReference type="EMBL" id="AJWJ01000184">
    <property type="protein sequence ID" value="KAF2073759.1"/>
    <property type="molecule type" value="Genomic_DNA"/>
</dbReference>
<dbReference type="InterPro" id="IPR002347">
    <property type="entry name" value="SDR_fam"/>
</dbReference>
<sequence length="281" mass="31047">MEPINAATSTDKVFFIVGGSSGIGLIVTKAFIQLGYRVASTSRSKENLIKAVGITDTNKFLALENNLLSDQEIKKTIEQVYQHFGRIDVVFCNAGFGTMGTVEEVSDENLRSMFDINFFSAASTLRHVTSFLKSGSHVFLLSSICGLYALPGNSAYNITKFAMDGLGESYAKDVQELGIKVTILNAGSFESTFVSNIKTAARDLKEKYIETYKTVNELIKGLNFKDPNKFADIIVQVVQKEGDAPLHLFIGPDANELANQKIQHLSKELKENEEFTTKRFL</sequence>
<evidence type="ECO:0008006" key="5">
    <source>
        <dbReference type="Google" id="ProtNLM"/>
    </source>
</evidence>
<reference evidence="3" key="1">
    <citation type="submission" date="2020-01" db="EMBL/GenBank/DDBJ databases">
        <title>Development of genomics and gene disruption for Polysphondylium violaceum indicates a role for the polyketide synthase stlB in stalk morphogenesis.</title>
        <authorList>
            <person name="Narita B."/>
            <person name="Kawabe Y."/>
            <person name="Kin K."/>
            <person name="Saito T."/>
            <person name="Gibbs R."/>
            <person name="Kuspa A."/>
            <person name="Muzny D."/>
            <person name="Queller D."/>
            <person name="Richards S."/>
            <person name="Strassman J."/>
            <person name="Sucgang R."/>
            <person name="Worley K."/>
            <person name="Schaap P."/>
        </authorList>
    </citation>
    <scope>NUCLEOTIDE SEQUENCE</scope>
    <source>
        <strain evidence="3">QSvi11</strain>
    </source>
</reference>
<evidence type="ECO:0000256" key="1">
    <source>
        <dbReference type="ARBA" id="ARBA00006484"/>
    </source>
</evidence>
<dbReference type="InterPro" id="IPR020904">
    <property type="entry name" value="Sc_DH/Rdtase_CS"/>
</dbReference>
<dbReference type="PROSITE" id="PS00061">
    <property type="entry name" value="ADH_SHORT"/>
    <property type="match status" value="1"/>
</dbReference>
<accession>A0A8J4PVZ8</accession>
<organism evidence="3 4">
    <name type="scientific">Polysphondylium violaceum</name>
    <dbReference type="NCBI Taxonomy" id="133409"/>
    <lineage>
        <taxon>Eukaryota</taxon>
        <taxon>Amoebozoa</taxon>
        <taxon>Evosea</taxon>
        <taxon>Eumycetozoa</taxon>
        <taxon>Dictyostelia</taxon>
        <taxon>Dictyosteliales</taxon>
        <taxon>Dictyosteliaceae</taxon>
        <taxon>Polysphondylium</taxon>
    </lineage>
</organism>
<dbReference type="PANTHER" id="PTHR43976">
    <property type="entry name" value="SHORT CHAIN DEHYDROGENASE"/>
    <property type="match status" value="1"/>
</dbReference>
<keyword evidence="2" id="KW-0560">Oxidoreductase</keyword>
<dbReference type="SUPFAM" id="SSF51735">
    <property type="entry name" value="NAD(P)-binding Rossmann-fold domains"/>
    <property type="match status" value="1"/>
</dbReference>
<dbReference type="InterPro" id="IPR051911">
    <property type="entry name" value="SDR_oxidoreductase"/>
</dbReference>
<evidence type="ECO:0000313" key="4">
    <source>
        <dbReference type="Proteomes" id="UP000695562"/>
    </source>
</evidence>
<dbReference type="PRINTS" id="PR00081">
    <property type="entry name" value="GDHRDH"/>
</dbReference>
<dbReference type="PANTHER" id="PTHR43976:SF16">
    <property type="entry name" value="SHORT-CHAIN DEHYDROGENASE_REDUCTASE FAMILY PROTEIN"/>
    <property type="match status" value="1"/>
</dbReference>
<dbReference type="GO" id="GO:0016491">
    <property type="term" value="F:oxidoreductase activity"/>
    <property type="evidence" value="ECO:0007669"/>
    <property type="project" value="UniProtKB-KW"/>
</dbReference>